<proteinExistence type="predicted"/>
<dbReference type="InterPro" id="IPR037523">
    <property type="entry name" value="VOC_core"/>
</dbReference>
<gene>
    <name evidence="2" type="ORF">FEF09_29020</name>
</gene>
<keyword evidence="3" id="KW-1185">Reference proteome</keyword>
<dbReference type="Gene3D" id="3.10.180.10">
    <property type="entry name" value="2,3-Dihydroxybiphenyl 1,2-Dioxygenase, domain 1"/>
    <property type="match status" value="1"/>
</dbReference>
<reference evidence="2 3" key="1">
    <citation type="submission" date="2019-08" db="EMBL/GenBank/DDBJ databases">
        <title>Whole genome sequencing of chitin degrading bacteria Chitinophaga pinensis YS16.</title>
        <authorList>
            <person name="Singh R.P."/>
            <person name="Manchanda G."/>
            <person name="Maurya I.K."/>
            <person name="Joshi N.K."/>
            <person name="Srivastava A.K."/>
        </authorList>
    </citation>
    <scope>NUCLEOTIDE SEQUENCE [LARGE SCALE GENOMIC DNA]</scope>
    <source>
        <strain evidence="2 3">YS-16</strain>
    </source>
</reference>
<dbReference type="SUPFAM" id="SSF54593">
    <property type="entry name" value="Glyoxalase/Bleomycin resistance protein/Dihydroxybiphenyl dioxygenase"/>
    <property type="match status" value="1"/>
</dbReference>
<feature type="domain" description="VOC" evidence="1">
    <location>
        <begin position="13"/>
        <end position="123"/>
    </location>
</feature>
<comment type="caution">
    <text evidence="2">The sequence shown here is derived from an EMBL/GenBank/DDBJ whole genome shotgun (WGS) entry which is preliminary data.</text>
</comment>
<accession>A0A5C6LNP4</accession>
<dbReference type="RefSeq" id="WP_146308317.1">
    <property type="nucleotide sequence ID" value="NZ_VOHS01000076.1"/>
</dbReference>
<protein>
    <submittedName>
        <fullName evidence="2">VOC family protein</fullName>
    </submittedName>
</protein>
<dbReference type="InterPro" id="IPR004360">
    <property type="entry name" value="Glyas_Fos-R_dOase_dom"/>
</dbReference>
<evidence type="ECO:0000313" key="3">
    <source>
        <dbReference type="Proteomes" id="UP000318815"/>
    </source>
</evidence>
<dbReference type="Pfam" id="PF00903">
    <property type="entry name" value="Glyoxalase"/>
    <property type="match status" value="1"/>
</dbReference>
<sequence>MANTEHPTLGHGKICYIEMPATDVSASAAFYEKTFGWTIRTRGDGSVAFDDGVMEVSGTFITGLPPHTGEGLTIHIMVDNMDRILEKITANGGVITVGVGAHPGELTAKFRDPGGNIMSVYEQRG</sequence>
<evidence type="ECO:0000259" key="1">
    <source>
        <dbReference type="PROSITE" id="PS51819"/>
    </source>
</evidence>
<dbReference type="AlphaFoldDB" id="A0A5C6LNP4"/>
<evidence type="ECO:0000313" key="2">
    <source>
        <dbReference type="EMBL" id="TWV91113.1"/>
    </source>
</evidence>
<organism evidence="2 3">
    <name type="scientific">Chitinophaga pinensis</name>
    <dbReference type="NCBI Taxonomy" id="79329"/>
    <lineage>
        <taxon>Bacteria</taxon>
        <taxon>Pseudomonadati</taxon>
        <taxon>Bacteroidota</taxon>
        <taxon>Chitinophagia</taxon>
        <taxon>Chitinophagales</taxon>
        <taxon>Chitinophagaceae</taxon>
        <taxon>Chitinophaga</taxon>
    </lineage>
</organism>
<dbReference type="OrthoDB" id="9804235at2"/>
<dbReference type="PANTHER" id="PTHR33993">
    <property type="entry name" value="GLYOXALASE-RELATED"/>
    <property type="match status" value="1"/>
</dbReference>
<dbReference type="PROSITE" id="PS51819">
    <property type="entry name" value="VOC"/>
    <property type="match status" value="1"/>
</dbReference>
<dbReference type="InterPro" id="IPR052164">
    <property type="entry name" value="Anthracycline_SecMetBiosynth"/>
</dbReference>
<dbReference type="Proteomes" id="UP000318815">
    <property type="component" value="Unassembled WGS sequence"/>
</dbReference>
<dbReference type="EMBL" id="VOHS01000076">
    <property type="protein sequence ID" value="TWV91113.1"/>
    <property type="molecule type" value="Genomic_DNA"/>
</dbReference>
<name>A0A5C6LNP4_9BACT</name>
<dbReference type="InterPro" id="IPR029068">
    <property type="entry name" value="Glyas_Bleomycin-R_OHBP_Dase"/>
</dbReference>
<dbReference type="PANTHER" id="PTHR33993:SF1">
    <property type="entry name" value="GLYOXALASE FAMILY PROTEIN"/>
    <property type="match status" value="1"/>
</dbReference>